<evidence type="ECO:0000313" key="1">
    <source>
        <dbReference type="EMBL" id="TKJ90338.1"/>
    </source>
</evidence>
<dbReference type="Gene3D" id="2.60.40.10">
    <property type="entry name" value="Immunoglobulins"/>
    <property type="match status" value="1"/>
</dbReference>
<proteinExistence type="predicted"/>
<evidence type="ECO:0008006" key="3">
    <source>
        <dbReference type="Google" id="ProtNLM"/>
    </source>
</evidence>
<sequence>MELRGLGKSLIVGLLFTSHTASALFLKNLNMELEPKKGVHYEEIINQTPGKKVYTISMVQVSLPKENSKETVISDGDLLYSPQKLVLNSQDKSGFKFYYKGSLDAKERYFRVKIIETPVGVDTLPTNRNALLYDYRVAVEAIMVVRPANENFNYQMSSGELINSGNTFFKYMSSKNCEKKYSHSKFIAPGEHLSLSDEMTVENRVILYKNKIITLSRCHL</sequence>
<dbReference type="Proteomes" id="UP000306393">
    <property type="component" value="Unassembled WGS sequence"/>
</dbReference>
<reference evidence="1 2" key="1">
    <citation type="journal article" date="2019" name="Sci. Rep.">
        <title>Differences in resource use lead to coexistence of seed-transmitted microbial populations.</title>
        <authorList>
            <person name="Torres-Cortes G."/>
            <person name="Garcia B.J."/>
            <person name="Compant S."/>
            <person name="Rezki S."/>
            <person name="Jones P."/>
            <person name="Preveaux A."/>
            <person name="Briand M."/>
            <person name="Roulet A."/>
            <person name="Bouchez O."/>
            <person name="Jacobson D."/>
            <person name="Barret M."/>
        </authorList>
    </citation>
    <scope>NUCLEOTIDE SEQUENCE [LARGE SCALE GENOMIC DNA]</scope>
    <source>
        <strain evidence="1 2">CFBP13511</strain>
    </source>
</reference>
<accession>A0A4U3F9Q1</accession>
<evidence type="ECO:0000313" key="2">
    <source>
        <dbReference type="Proteomes" id="UP000306393"/>
    </source>
</evidence>
<name>A0A4U3F9Q1_9GAMM</name>
<dbReference type="InterPro" id="IPR013783">
    <property type="entry name" value="Ig-like_fold"/>
</dbReference>
<dbReference type="EMBL" id="QGAC01000009">
    <property type="protein sequence ID" value="TKJ90338.1"/>
    <property type="molecule type" value="Genomic_DNA"/>
</dbReference>
<dbReference type="AlphaFoldDB" id="A0A4U3F9Q1"/>
<organism evidence="1 2">
    <name type="scientific">Erwinia persicina</name>
    <dbReference type="NCBI Taxonomy" id="55211"/>
    <lineage>
        <taxon>Bacteria</taxon>
        <taxon>Pseudomonadati</taxon>
        <taxon>Pseudomonadota</taxon>
        <taxon>Gammaproteobacteria</taxon>
        <taxon>Enterobacterales</taxon>
        <taxon>Erwiniaceae</taxon>
        <taxon>Erwinia</taxon>
    </lineage>
</organism>
<protein>
    <recommendedName>
        <fullName evidence="3">Pili assembly chaperone N-terminal domain-containing protein</fullName>
    </recommendedName>
</protein>
<gene>
    <name evidence="1" type="ORF">EpCFBP13511_10725</name>
</gene>
<comment type="caution">
    <text evidence="1">The sequence shown here is derived from an EMBL/GenBank/DDBJ whole genome shotgun (WGS) entry which is preliminary data.</text>
</comment>